<comment type="caution">
    <text evidence="2">The sequence shown here is derived from an EMBL/GenBank/DDBJ whole genome shotgun (WGS) entry which is preliminary data.</text>
</comment>
<reference evidence="2 3" key="1">
    <citation type="submission" date="2011-02" db="EMBL/GenBank/DDBJ databases">
        <authorList>
            <person name="Nelson K.E."/>
            <person name="Sutton G."/>
            <person name="Torralba M."/>
            <person name="Durkin S."/>
            <person name="Harkins D."/>
            <person name="Montgomery R."/>
            <person name="Ziemer C."/>
            <person name="Klaassens E."/>
            <person name="Ocuiv P."/>
            <person name="Morrison M."/>
        </authorList>
    </citation>
    <scope>NUCLEOTIDE SEQUENCE [LARGE SCALE GENOMIC DNA]</scope>
    <source>
        <strain evidence="2 3">8</strain>
    </source>
</reference>
<feature type="transmembrane region" description="Helical" evidence="1">
    <location>
        <begin position="238"/>
        <end position="255"/>
    </location>
</feature>
<evidence type="ECO:0000256" key="1">
    <source>
        <dbReference type="SAM" id="Phobius"/>
    </source>
</evidence>
<feature type="transmembrane region" description="Helical" evidence="1">
    <location>
        <begin position="117"/>
        <end position="137"/>
    </location>
</feature>
<dbReference type="EMBL" id="ADKM02000019">
    <property type="protein sequence ID" value="EGC04492.1"/>
    <property type="molecule type" value="Genomic_DNA"/>
</dbReference>
<feature type="transmembrane region" description="Helical" evidence="1">
    <location>
        <begin position="188"/>
        <end position="205"/>
    </location>
</feature>
<proteinExistence type="predicted"/>
<name>E9S8A3_RUMAL</name>
<sequence>MLKIIDLISAICGSIFCIKSLKMFKYNRYNVLSICNLLFFLIQIVPMYLQIVFGVGSEINKRTTGLLYDALLDTKVDLIYCGFIVIVPIMLYYFSLKIPHVDHSKEFKTLFDRLKKNVYLKLLVFLGMFINVPFVLLSPNPTVYLDFARFLGSNDINNIEYLYYSQIVAKANIVAFFCIIFFYMLNNISSYNLSVAIALFLMTWINGKRTLILFALIGIIAIDLVVKKKETKKIIRKALLFLLLELAYFLIYRNITGKDSSSDFYSLYTLYFSRMANVKLSIYELLDNRNMLDYPFQTILYDLFWFVPRHIWQSKPYMYVKYHTAYAFNMKPLELPWNFQVNIWAEMISNMGFVAPFICVYVMYVIANKIEKSKNIFAYLFGMAFLCIYSMFGFEGIVSMLFSAMVFFILCEKFSNQRVR</sequence>
<keyword evidence="3" id="KW-1185">Reference proteome</keyword>
<feature type="transmembrane region" description="Helical" evidence="1">
    <location>
        <begin position="376"/>
        <end position="392"/>
    </location>
</feature>
<accession>E9S8A3</accession>
<keyword evidence="1" id="KW-0472">Membrane</keyword>
<organism evidence="2 3">
    <name type="scientific">Ruminococcus albus 8</name>
    <dbReference type="NCBI Taxonomy" id="246199"/>
    <lineage>
        <taxon>Bacteria</taxon>
        <taxon>Bacillati</taxon>
        <taxon>Bacillota</taxon>
        <taxon>Clostridia</taxon>
        <taxon>Eubacteriales</taxon>
        <taxon>Oscillospiraceae</taxon>
        <taxon>Ruminococcus</taxon>
    </lineage>
</organism>
<keyword evidence="1" id="KW-1133">Transmembrane helix</keyword>
<evidence type="ECO:0000313" key="2">
    <source>
        <dbReference type="EMBL" id="EGC04492.1"/>
    </source>
</evidence>
<dbReference type="eggNOG" id="ENOG50331IQ">
    <property type="taxonomic scope" value="Bacteria"/>
</dbReference>
<feature type="transmembrane region" description="Helical" evidence="1">
    <location>
        <begin position="29"/>
        <end position="56"/>
    </location>
</feature>
<evidence type="ECO:0000313" key="3">
    <source>
        <dbReference type="Proteomes" id="UP000004259"/>
    </source>
</evidence>
<dbReference type="Proteomes" id="UP000004259">
    <property type="component" value="Unassembled WGS sequence"/>
</dbReference>
<dbReference type="OrthoDB" id="2965492at2"/>
<feature type="transmembrane region" description="Helical" evidence="1">
    <location>
        <begin position="343"/>
        <end position="364"/>
    </location>
</feature>
<gene>
    <name evidence="2" type="ORF">CUS_4802</name>
</gene>
<protein>
    <submittedName>
        <fullName evidence="2">Conserved domain protein</fullName>
    </submittedName>
</protein>
<feature type="transmembrane region" description="Helical" evidence="1">
    <location>
        <begin position="161"/>
        <end position="183"/>
    </location>
</feature>
<feature type="transmembrane region" description="Helical" evidence="1">
    <location>
        <begin position="76"/>
        <end position="96"/>
    </location>
</feature>
<dbReference type="AlphaFoldDB" id="E9S8A3"/>
<dbReference type="RefSeq" id="WP_002847189.1">
    <property type="nucleotide sequence ID" value="NZ_ADKM02000019.1"/>
</dbReference>
<dbReference type="STRING" id="246199.CUS_4802"/>
<feature type="transmembrane region" description="Helical" evidence="1">
    <location>
        <begin position="211"/>
        <end position="226"/>
    </location>
</feature>
<keyword evidence="1" id="KW-0812">Transmembrane</keyword>